<evidence type="ECO:0000313" key="1">
    <source>
        <dbReference type="EMBL" id="EPG58429.1"/>
    </source>
</evidence>
<dbReference type="EMBL" id="AHNP02000007">
    <property type="protein sequence ID" value="EPG58429.1"/>
    <property type="molecule type" value="Genomic_DNA"/>
</dbReference>
<comment type="caution">
    <text evidence="1">The sequence shown here is derived from an EMBL/GenBank/DDBJ whole genome shotgun (WGS) entry which is preliminary data.</text>
</comment>
<protein>
    <submittedName>
        <fullName evidence="1">Uncharacterized protein</fullName>
    </submittedName>
</protein>
<sequence length="44" mass="5382">MPEFQIRARRVLMCFDKIRSLAKMFEADLTRFLNKNRETEEVTF</sequence>
<dbReference type="Proteomes" id="UP000014570">
    <property type="component" value="Unassembled WGS sequence"/>
</dbReference>
<organism evidence="1 2">
    <name type="scientific">Leptospira borgpetersenii serovar Javanica str. UI 09931</name>
    <dbReference type="NCBI Taxonomy" id="1049767"/>
    <lineage>
        <taxon>Bacteria</taxon>
        <taxon>Pseudomonadati</taxon>
        <taxon>Spirochaetota</taxon>
        <taxon>Spirochaetia</taxon>
        <taxon>Leptospirales</taxon>
        <taxon>Leptospiraceae</taxon>
        <taxon>Leptospira</taxon>
    </lineage>
</organism>
<reference evidence="1 2" key="1">
    <citation type="submission" date="2013-04" db="EMBL/GenBank/DDBJ databases">
        <authorList>
            <person name="Harkins D.M."/>
            <person name="Durkin A.S."/>
            <person name="Brinkac L.M."/>
            <person name="Haft D.H."/>
            <person name="Selengut J.D."/>
            <person name="Sanka R."/>
            <person name="DePew J."/>
            <person name="Purushe J."/>
            <person name="Chanthongthip A."/>
            <person name="Lattana O."/>
            <person name="Phetsouvanh R."/>
            <person name="Newton P.N."/>
            <person name="Vinetz J.M."/>
            <person name="Sutton G.G."/>
            <person name="Nierman W.C."/>
            <person name="Fouts D.E."/>
        </authorList>
    </citation>
    <scope>NUCLEOTIDE SEQUENCE [LARGE SCALE GENOMIC DNA]</scope>
    <source>
        <strain evidence="1 2">UI 09931</strain>
    </source>
</reference>
<accession>A0AAV3JDY0</accession>
<name>A0AAV3JDY0_LEPBO</name>
<proteinExistence type="predicted"/>
<evidence type="ECO:0000313" key="2">
    <source>
        <dbReference type="Proteomes" id="UP000014570"/>
    </source>
</evidence>
<dbReference type="AlphaFoldDB" id="A0AAV3JDY0"/>
<gene>
    <name evidence="1" type="ORF">LEP1GSC103_3139</name>
</gene>